<dbReference type="HAMAP" id="MF_01895">
    <property type="entry name" value="RNase_R"/>
    <property type="match status" value="1"/>
</dbReference>
<name>A0A1G6KA30_9BACI</name>
<protein>
    <recommendedName>
        <fullName evidence="8">Ribonuclease R</fullName>
        <shortName evidence="8">RNase R</shortName>
        <ecNumber evidence="8">3.1.13.1</ecNumber>
    </recommendedName>
</protein>
<sequence length="762" mass="86588">MENLDELVLSYITDEAQKPVKVDEIKDNINIDFEDPENFKALIKTLNALEDNGQLILTRKNRYALPNRIGLIKGRIQMHKKGFAFLLPEDEGTSDVYINPNDLNGAMNNDEVFVRIETESVGDKRLEGVVERVLTRNTTRIIGTFEDKGSFGFVVADDKRIPNDIFIKKNDTLGAVTGHKVIVEITKFPEGAMSAEGHVIEILGHKNDPGMDIISIIHKHGITVDFPDEVLEQAKNVPDHIDPDELNNRRDLRDKPIITIDGADAKDLDDAVLVEKLDNGHYKLGVYIADVSYYVEEGTPIDEEAFERGTSVYLVDRVIPMIPHRLSNGICSLNPNVDRLTLGCEMEITTEGDVVSHDIFQAVIHSKARMTYREVNQILVDQSETVRNQYAELVPMFEEMEGLAETLRKKRFDRGAIDFDFKEAAVKVDENGHAQDVVLRERSVAERLIEEFMLAANETIAEHFHWLDVPFIHRIHEDPDEERLQTFFEFVGQFGLNVKGVANDVHPQALQQVLDEVKGEQEEMVISKLMLRSMKQAKYDPESVGHFGLATDFYTHFTSPIRRYPDLIVHRLIRTYLINKKLDKATQNKWSSQLPEIAKHTSERERVAVDAERETDDLKKAEYMQDKVGEEFDGVISSVTGFGIFVELENTVEGLVHVSELTDDYYKFDEKSHAMIGERTAQVFRMGDAITIRVSGVNLEEQAVDFEVVGMKKQARRKPNTNQSNHKPKKEKGKKKDKGKKKNKGKKKGKVAPPKAKNKKKS</sequence>
<dbReference type="CDD" id="cd04471">
    <property type="entry name" value="S1_RNase_R"/>
    <property type="match status" value="1"/>
</dbReference>
<dbReference type="GO" id="GO:0003723">
    <property type="term" value="F:RNA binding"/>
    <property type="evidence" value="ECO:0007669"/>
    <property type="project" value="UniProtKB-UniRule"/>
</dbReference>
<evidence type="ECO:0000256" key="3">
    <source>
        <dbReference type="ARBA" id="ARBA00022490"/>
    </source>
</evidence>
<dbReference type="GO" id="GO:0006402">
    <property type="term" value="P:mRNA catabolic process"/>
    <property type="evidence" value="ECO:0007669"/>
    <property type="project" value="TreeGrafter"/>
</dbReference>
<feature type="domain" description="S1 motif" evidence="10">
    <location>
        <begin position="629"/>
        <end position="709"/>
    </location>
</feature>
<evidence type="ECO:0000313" key="12">
    <source>
        <dbReference type="Proteomes" id="UP000242949"/>
    </source>
</evidence>
<evidence type="ECO:0000256" key="1">
    <source>
        <dbReference type="ARBA" id="ARBA00001849"/>
    </source>
</evidence>
<dbReference type="Pfam" id="PF00773">
    <property type="entry name" value="RNB"/>
    <property type="match status" value="1"/>
</dbReference>
<reference evidence="12" key="1">
    <citation type="submission" date="2016-09" db="EMBL/GenBank/DDBJ databases">
        <authorList>
            <person name="Varghese N."/>
            <person name="Submissions S."/>
        </authorList>
    </citation>
    <scope>NUCLEOTIDE SEQUENCE [LARGE SCALE GENOMIC DNA]</scope>
    <source>
        <strain evidence="12">S5</strain>
    </source>
</reference>
<dbReference type="NCBIfam" id="TIGR02063">
    <property type="entry name" value="RNase_R"/>
    <property type="match status" value="1"/>
</dbReference>
<dbReference type="InterPro" id="IPR003029">
    <property type="entry name" value="S1_domain"/>
</dbReference>
<keyword evidence="7 8" id="KW-0694">RNA-binding</keyword>
<dbReference type="RefSeq" id="WP_090795757.1">
    <property type="nucleotide sequence ID" value="NZ_FMYI01000006.1"/>
</dbReference>
<feature type="compositionally biased region" description="Basic residues" evidence="9">
    <location>
        <begin position="726"/>
        <end position="762"/>
    </location>
</feature>
<dbReference type="Pfam" id="PF17876">
    <property type="entry name" value="CSD2"/>
    <property type="match status" value="1"/>
</dbReference>
<dbReference type="NCBIfam" id="TIGR00358">
    <property type="entry name" value="3_prime_RNase"/>
    <property type="match status" value="1"/>
</dbReference>
<dbReference type="Proteomes" id="UP000242949">
    <property type="component" value="Unassembled WGS sequence"/>
</dbReference>
<dbReference type="Pfam" id="PF08206">
    <property type="entry name" value="OB_RNB"/>
    <property type="match status" value="1"/>
</dbReference>
<dbReference type="Pfam" id="PF00575">
    <property type="entry name" value="S1"/>
    <property type="match status" value="1"/>
</dbReference>
<evidence type="ECO:0000313" key="11">
    <source>
        <dbReference type="EMBL" id="SDC27728.1"/>
    </source>
</evidence>
<dbReference type="InterPro" id="IPR011805">
    <property type="entry name" value="RNase_R"/>
</dbReference>
<dbReference type="FunFam" id="2.40.50.140:FF:000273">
    <property type="entry name" value="Ribonuclease R"/>
    <property type="match status" value="1"/>
</dbReference>
<keyword evidence="6 8" id="KW-0269">Exonuclease</keyword>
<keyword evidence="5 8" id="KW-0378">Hydrolase</keyword>
<dbReference type="SMART" id="SM00955">
    <property type="entry name" value="RNB"/>
    <property type="match status" value="1"/>
</dbReference>
<dbReference type="STRING" id="1612202.SAMN05421734_1069"/>
<dbReference type="PROSITE" id="PS50126">
    <property type="entry name" value="S1"/>
    <property type="match status" value="1"/>
</dbReference>
<evidence type="ECO:0000256" key="5">
    <source>
        <dbReference type="ARBA" id="ARBA00022801"/>
    </source>
</evidence>
<dbReference type="InterPro" id="IPR022966">
    <property type="entry name" value="RNase_II/R_CS"/>
</dbReference>
<evidence type="ECO:0000256" key="4">
    <source>
        <dbReference type="ARBA" id="ARBA00022722"/>
    </source>
</evidence>
<comment type="catalytic activity">
    <reaction evidence="1 8">
        <text>Exonucleolytic cleavage in the 3'- to 5'-direction to yield nucleoside 5'-phosphates.</text>
        <dbReference type="EC" id="3.1.13.1"/>
    </reaction>
</comment>
<comment type="subcellular location">
    <subcellularLocation>
        <location evidence="2 8">Cytoplasm</location>
    </subcellularLocation>
</comment>
<dbReference type="InterPro" id="IPR004476">
    <property type="entry name" value="RNase_II/RNase_R"/>
</dbReference>
<dbReference type="PANTHER" id="PTHR23355">
    <property type="entry name" value="RIBONUCLEASE"/>
    <property type="match status" value="1"/>
</dbReference>
<dbReference type="Gene3D" id="2.40.50.140">
    <property type="entry name" value="Nucleic acid-binding proteins"/>
    <property type="match status" value="3"/>
</dbReference>
<dbReference type="InterPro" id="IPR013223">
    <property type="entry name" value="RNase_B_OB_dom"/>
</dbReference>
<proteinExistence type="inferred from homology"/>
<dbReference type="InterPro" id="IPR012340">
    <property type="entry name" value="NA-bd_OB-fold"/>
</dbReference>
<dbReference type="EMBL" id="FMYI01000006">
    <property type="protein sequence ID" value="SDC27728.1"/>
    <property type="molecule type" value="Genomic_DNA"/>
</dbReference>
<keyword evidence="3 8" id="KW-0963">Cytoplasm</keyword>
<accession>A0A1G6KA30</accession>
<dbReference type="OrthoDB" id="9764149at2"/>
<comment type="similarity">
    <text evidence="8">Belongs to the RNR ribonuclease family. RNase R subfamily.</text>
</comment>
<evidence type="ECO:0000256" key="9">
    <source>
        <dbReference type="SAM" id="MobiDB-lite"/>
    </source>
</evidence>
<evidence type="ECO:0000256" key="8">
    <source>
        <dbReference type="HAMAP-Rule" id="MF_01895"/>
    </source>
</evidence>
<dbReference type="GO" id="GO:0005829">
    <property type="term" value="C:cytosol"/>
    <property type="evidence" value="ECO:0007669"/>
    <property type="project" value="TreeGrafter"/>
</dbReference>
<keyword evidence="4 8" id="KW-0540">Nuclease</keyword>
<dbReference type="GO" id="GO:0008859">
    <property type="term" value="F:exoribonuclease II activity"/>
    <property type="evidence" value="ECO:0007669"/>
    <property type="project" value="UniProtKB-UniRule"/>
</dbReference>
<dbReference type="InterPro" id="IPR001900">
    <property type="entry name" value="RNase_II/R"/>
</dbReference>
<gene>
    <name evidence="8" type="primary">rnr</name>
    <name evidence="11" type="ORF">SAMN05421734_1069</name>
</gene>
<dbReference type="SMART" id="SM00357">
    <property type="entry name" value="CSP"/>
    <property type="match status" value="2"/>
</dbReference>
<dbReference type="InterPro" id="IPR011129">
    <property type="entry name" value="CSD"/>
</dbReference>
<dbReference type="PANTHER" id="PTHR23355:SF9">
    <property type="entry name" value="DIS3-LIKE EXONUCLEASE 2"/>
    <property type="match status" value="1"/>
</dbReference>
<evidence type="ECO:0000256" key="2">
    <source>
        <dbReference type="ARBA" id="ARBA00004496"/>
    </source>
</evidence>
<dbReference type="SMART" id="SM00316">
    <property type="entry name" value="S1"/>
    <property type="match status" value="1"/>
</dbReference>
<organism evidence="11 12">
    <name type="scientific">Pelagirhabdus alkalitolerans</name>
    <dbReference type="NCBI Taxonomy" id="1612202"/>
    <lineage>
        <taxon>Bacteria</taxon>
        <taxon>Bacillati</taxon>
        <taxon>Bacillota</taxon>
        <taxon>Bacilli</taxon>
        <taxon>Bacillales</taxon>
        <taxon>Bacillaceae</taxon>
        <taxon>Pelagirhabdus</taxon>
    </lineage>
</organism>
<dbReference type="EC" id="3.1.13.1" evidence="8"/>
<feature type="region of interest" description="Disordered" evidence="9">
    <location>
        <begin position="710"/>
        <end position="762"/>
    </location>
</feature>
<evidence type="ECO:0000256" key="6">
    <source>
        <dbReference type="ARBA" id="ARBA00022839"/>
    </source>
</evidence>
<dbReference type="AlphaFoldDB" id="A0A1G6KA30"/>
<dbReference type="InterPro" id="IPR040476">
    <property type="entry name" value="CSD2"/>
</dbReference>
<dbReference type="SUPFAM" id="SSF50249">
    <property type="entry name" value="Nucleic acid-binding proteins"/>
    <property type="match status" value="4"/>
</dbReference>
<evidence type="ECO:0000256" key="7">
    <source>
        <dbReference type="ARBA" id="ARBA00022884"/>
    </source>
</evidence>
<keyword evidence="12" id="KW-1185">Reference proteome</keyword>
<dbReference type="PROSITE" id="PS01175">
    <property type="entry name" value="RIBONUCLEASE_II"/>
    <property type="match status" value="1"/>
</dbReference>
<dbReference type="InterPro" id="IPR050180">
    <property type="entry name" value="RNR_Ribonuclease"/>
</dbReference>
<evidence type="ECO:0000259" key="10">
    <source>
        <dbReference type="PROSITE" id="PS50126"/>
    </source>
</evidence>
<comment type="function">
    <text evidence="8">3'-5' exoribonuclease that releases 5'-nucleoside monophosphates and is involved in maturation of structured RNAs.</text>
</comment>